<organism evidence="1 2">
    <name type="scientific">Eretmocerus hayati</name>
    <dbReference type="NCBI Taxonomy" id="131215"/>
    <lineage>
        <taxon>Eukaryota</taxon>
        <taxon>Metazoa</taxon>
        <taxon>Ecdysozoa</taxon>
        <taxon>Arthropoda</taxon>
        <taxon>Hexapoda</taxon>
        <taxon>Insecta</taxon>
        <taxon>Pterygota</taxon>
        <taxon>Neoptera</taxon>
        <taxon>Endopterygota</taxon>
        <taxon>Hymenoptera</taxon>
        <taxon>Apocrita</taxon>
        <taxon>Proctotrupomorpha</taxon>
        <taxon>Chalcidoidea</taxon>
        <taxon>Aphelinidae</taxon>
        <taxon>Aphelininae</taxon>
        <taxon>Eretmocerus</taxon>
    </lineage>
</organism>
<keyword evidence="2" id="KW-1185">Reference proteome</keyword>
<comment type="caution">
    <text evidence="1">The sequence shown here is derived from an EMBL/GenBank/DDBJ whole genome shotgun (WGS) entry which is preliminary data.</text>
</comment>
<protein>
    <submittedName>
        <fullName evidence="1">Uncharacterized protein</fullName>
    </submittedName>
</protein>
<gene>
    <name evidence="1" type="ORF">QAD02_000102</name>
</gene>
<dbReference type="Proteomes" id="UP001239111">
    <property type="component" value="Chromosome 3"/>
</dbReference>
<proteinExistence type="predicted"/>
<evidence type="ECO:0000313" key="1">
    <source>
        <dbReference type="EMBL" id="KAJ8668843.1"/>
    </source>
</evidence>
<name>A0ACC2NCL9_9HYME</name>
<sequence length="207" mass="23128">MAPTSPLIQAPVFAFPNVITFYLDDPSTHKRTMSVYNPYNFTIRFKVLCTAPSKYVVCDPEGTLRPNCYMDLSLRHIALTPKNCMVDKFRVLLYERSSMQLLGKKEIESVVVKGIPPPPPKDPESFEQLENTGTNPKSFTIVTPTKSSNRDTNYVALLAGLVCIGGLLLPNEGEQMYGIPSYLHISSHIKLVFSFVLGMVTIIVLRL</sequence>
<evidence type="ECO:0000313" key="2">
    <source>
        <dbReference type="Proteomes" id="UP001239111"/>
    </source>
</evidence>
<accession>A0ACC2NCL9</accession>
<dbReference type="EMBL" id="CM056743">
    <property type="protein sequence ID" value="KAJ8668843.1"/>
    <property type="molecule type" value="Genomic_DNA"/>
</dbReference>
<reference evidence="1" key="1">
    <citation type="submission" date="2023-04" db="EMBL/GenBank/DDBJ databases">
        <title>A chromosome-level genome assembly of the parasitoid wasp Eretmocerus hayati.</title>
        <authorList>
            <person name="Zhong Y."/>
            <person name="Liu S."/>
            <person name="Liu Y."/>
        </authorList>
    </citation>
    <scope>NUCLEOTIDE SEQUENCE</scope>
    <source>
        <strain evidence="1">ZJU_SS_LIU_2023</strain>
    </source>
</reference>